<feature type="compositionally biased region" description="Basic and acidic residues" evidence="1">
    <location>
        <begin position="35"/>
        <end position="44"/>
    </location>
</feature>
<comment type="caution">
    <text evidence="2">The sequence shown here is derived from an EMBL/GenBank/DDBJ whole genome shotgun (WGS) entry which is preliminary data.</text>
</comment>
<protein>
    <submittedName>
        <fullName evidence="2">Uncharacterized protein</fullName>
    </submittedName>
</protein>
<proteinExistence type="predicted"/>
<gene>
    <name evidence="2" type="ORF">LCGC14_2371950</name>
</gene>
<organism evidence="2">
    <name type="scientific">marine sediment metagenome</name>
    <dbReference type="NCBI Taxonomy" id="412755"/>
    <lineage>
        <taxon>unclassified sequences</taxon>
        <taxon>metagenomes</taxon>
        <taxon>ecological metagenomes</taxon>
    </lineage>
</organism>
<evidence type="ECO:0000256" key="1">
    <source>
        <dbReference type="SAM" id="MobiDB-lite"/>
    </source>
</evidence>
<feature type="non-terminal residue" evidence="2">
    <location>
        <position position="100"/>
    </location>
</feature>
<dbReference type="AlphaFoldDB" id="A0A0F9C3K6"/>
<accession>A0A0F9C3K6</accession>
<evidence type="ECO:0000313" key="2">
    <source>
        <dbReference type="EMBL" id="KKL28754.1"/>
    </source>
</evidence>
<name>A0A0F9C3K6_9ZZZZ</name>
<dbReference type="EMBL" id="LAZR01034983">
    <property type="protein sequence ID" value="KKL28754.1"/>
    <property type="molecule type" value="Genomic_DNA"/>
</dbReference>
<reference evidence="2" key="1">
    <citation type="journal article" date="2015" name="Nature">
        <title>Complex archaea that bridge the gap between prokaryotes and eukaryotes.</title>
        <authorList>
            <person name="Spang A."/>
            <person name="Saw J.H."/>
            <person name="Jorgensen S.L."/>
            <person name="Zaremba-Niedzwiedzka K."/>
            <person name="Martijn J."/>
            <person name="Lind A.E."/>
            <person name="van Eijk R."/>
            <person name="Schleper C."/>
            <person name="Guy L."/>
            <person name="Ettema T.J."/>
        </authorList>
    </citation>
    <scope>NUCLEOTIDE SEQUENCE</scope>
</reference>
<sequence>MFRWYRKWQHKQLLQLQSEIDAEKEANKPQIQRAVSEESEKFRDSKEPWVTIIGDTISEEGIQLALDWNDAFVEYLRAQGVTGADDTQVVQHWLAMISRQ</sequence>
<feature type="region of interest" description="Disordered" evidence="1">
    <location>
        <begin position="25"/>
        <end position="44"/>
    </location>
</feature>